<protein>
    <recommendedName>
        <fullName evidence="8">Major facilitator superfamily (MFS) profile domain-containing protein</fullName>
    </recommendedName>
</protein>
<evidence type="ECO:0000313" key="10">
    <source>
        <dbReference type="Proteomes" id="UP000094065"/>
    </source>
</evidence>
<dbReference type="GO" id="GO:0022857">
    <property type="term" value="F:transmembrane transporter activity"/>
    <property type="evidence" value="ECO:0007669"/>
    <property type="project" value="InterPro"/>
</dbReference>
<dbReference type="InterPro" id="IPR005829">
    <property type="entry name" value="Sugar_transporter_CS"/>
</dbReference>
<keyword evidence="10" id="KW-1185">Reference proteome</keyword>
<evidence type="ECO:0000313" key="9">
    <source>
        <dbReference type="EMBL" id="ODN85061.1"/>
    </source>
</evidence>
<feature type="transmembrane region" description="Helical" evidence="7">
    <location>
        <begin position="549"/>
        <end position="570"/>
    </location>
</feature>
<name>A0A1E3IBC1_9TREE</name>
<feature type="compositionally biased region" description="Basic and acidic residues" evidence="6">
    <location>
        <begin position="45"/>
        <end position="64"/>
    </location>
</feature>
<dbReference type="SUPFAM" id="SSF103473">
    <property type="entry name" value="MFS general substrate transporter"/>
    <property type="match status" value="1"/>
</dbReference>
<dbReference type="InterPro" id="IPR036259">
    <property type="entry name" value="MFS_trans_sf"/>
</dbReference>
<feature type="transmembrane region" description="Helical" evidence="7">
    <location>
        <begin position="93"/>
        <end position="112"/>
    </location>
</feature>
<feature type="transmembrane region" description="Helical" evidence="7">
    <location>
        <begin position="320"/>
        <end position="339"/>
    </location>
</feature>
<comment type="caution">
    <text evidence="9">The sequence shown here is derived from an EMBL/GenBank/DDBJ whole genome shotgun (WGS) entry which is preliminary data.</text>
</comment>
<feature type="transmembrane region" description="Helical" evidence="7">
    <location>
        <begin position="430"/>
        <end position="449"/>
    </location>
</feature>
<dbReference type="InterPro" id="IPR011701">
    <property type="entry name" value="MFS"/>
</dbReference>
<keyword evidence="3 7" id="KW-0812">Transmembrane</keyword>
<evidence type="ECO:0000256" key="5">
    <source>
        <dbReference type="ARBA" id="ARBA00023136"/>
    </source>
</evidence>
<dbReference type="PANTHER" id="PTHR42718:SF9">
    <property type="entry name" value="MAJOR FACILITATOR SUPERFAMILY MULTIDRUG TRANSPORTER MFSC"/>
    <property type="match status" value="1"/>
</dbReference>
<dbReference type="EMBL" id="AWGJ01000001">
    <property type="protein sequence ID" value="ODN85061.1"/>
    <property type="molecule type" value="Genomic_DNA"/>
</dbReference>
<keyword evidence="5 7" id="KW-0472">Membrane</keyword>
<evidence type="ECO:0000256" key="3">
    <source>
        <dbReference type="ARBA" id="ARBA00022692"/>
    </source>
</evidence>
<accession>A0A1E3IBC1</accession>
<evidence type="ECO:0000256" key="4">
    <source>
        <dbReference type="ARBA" id="ARBA00022989"/>
    </source>
</evidence>
<keyword evidence="4 7" id="KW-1133">Transmembrane helix</keyword>
<feature type="transmembrane region" description="Helical" evidence="7">
    <location>
        <begin position="190"/>
        <end position="210"/>
    </location>
</feature>
<dbReference type="PROSITE" id="PS00216">
    <property type="entry name" value="SUGAR_TRANSPORT_1"/>
    <property type="match status" value="1"/>
</dbReference>
<dbReference type="Gene3D" id="1.20.1720.10">
    <property type="entry name" value="Multidrug resistance protein D"/>
    <property type="match status" value="1"/>
</dbReference>
<feature type="region of interest" description="Disordered" evidence="6">
    <location>
        <begin position="15"/>
        <end position="69"/>
    </location>
</feature>
<dbReference type="AlphaFoldDB" id="A0A1E3IBC1"/>
<evidence type="ECO:0000256" key="7">
    <source>
        <dbReference type="SAM" id="Phobius"/>
    </source>
</evidence>
<dbReference type="STRING" id="1295533.A0A1E3IBC1"/>
<evidence type="ECO:0000256" key="6">
    <source>
        <dbReference type="SAM" id="MobiDB-lite"/>
    </source>
</evidence>
<reference evidence="9 10" key="1">
    <citation type="submission" date="2016-06" db="EMBL/GenBank/DDBJ databases">
        <title>Evolution of pathogenesis and genome organization in the Tremellales.</title>
        <authorList>
            <person name="Cuomo C."/>
            <person name="Litvintseva A."/>
            <person name="Heitman J."/>
            <person name="Chen Y."/>
            <person name="Sun S."/>
            <person name="Springer D."/>
            <person name="Dromer F."/>
            <person name="Young S."/>
            <person name="Zeng Q."/>
            <person name="Chapman S."/>
            <person name="Gujja S."/>
            <person name="Saif S."/>
            <person name="Birren B."/>
        </authorList>
    </citation>
    <scope>NUCLEOTIDE SEQUENCE [LARGE SCALE GENOMIC DNA]</scope>
    <source>
        <strain evidence="9 10">CBS 6039</strain>
    </source>
</reference>
<dbReference type="InterPro" id="IPR020846">
    <property type="entry name" value="MFS_dom"/>
</dbReference>
<dbReference type="PANTHER" id="PTHR42718">
    <property type="entry name" value="MAJOR FACILITATOR SUPERFAMILY MULTIDRUG TRANSPORTER MFSC"/>
    <property type="match status" value="1"/>
</dbReference>
<dbReference type="Proteomes" id="UP000094065">
    <property type="component" value="Unassembled WGS sequence"/>
</dbReference>
<dbReference type="Pfam" id="PF07690">
    <property type="entry name" value="MFS_1"/>
    <property type="match status" value="1"/>
</dbReference>
<dbReference type="GeneID" id="30152199"/>
<dbReference type="OrthoDB" id="2130629at2759"/>
<comment type="subcellular location">
    <subcellularLocation>
        <location evidence="1">Membrane</location>
        <topology evidence="1">Multi-pass membrane protein</topology>
    </subcellularLocation>
</comment>
<evidence type="ECO:0000256" key="1">
    <source>
        <dbReference type="ARBA" id="ARBA00004141"/>
    </source>
</evidence>
<feature type="transmembrane region" description="Helical" evidence="7">
    <location>
        <begin position="365"/>
        <end position="385"/>
    </location>
</feature>
<feature type="compositionally biased region" description="Low complexity" evidence="6">
    <location>
        <begin position="15"/>
        <end position="27"/>
    </location>
</feature>
<evidence type="ECO:0000256" key="2">
    <source>
        <dbReference type="ARBA" id="ARBA00022448"/>
    </source>
</evidence>
<feature type="transmembrane region" description="Helical" evidence="7">
    <location>
        <begin position="162"/>
        <end position="184"/>
    </location>
</feature>
<gene>
    <name evidence="9" type="ORF">L202_00890</name>
</gene>
<evidence type="ECO:0000259" key="8">
    <source>
        <dbReference type="PROSITE" id="PS50850"/>
    </source>
</evidence>
<sequence>MTGHITLSNKYANLPSASSTAANTPAATEDRPFAFPSSLSRHTSRLSERIVDDEKEMKKDKDVESGQQAPAEQYLPSVDYVAPEKVEMSTRKAVLLGAVMMSTTFVASSTLSSSLLCIPSTAADLDVTELEAQWVSSAYSLANGVGLLVSGRFADIYGRKMLFLMGMAAFLVMNVISGVVRSYIGVCVLRALAGLSISISLPAAFGILGVNFTTEPRRTIGFAALALGYPVAAAVGLVIGGAISGVSSRGWQYVFFVDAGLALPALIGGVFLIPAEPARRSSVTNRKIDWVGAFLVTAGLSLFSFALTQSGVAAKGWSDPYIPVVLVIGLLLIVVYGFWEHWLANNSTTPPLTHLSIFTRQNWKVTAIIVVAFFAYIPIAGWNYLTTIWFQNYKHDTPIMNAVHIIPAPIFGVGACVLVPLLAPRVRAPVLLMMGSISTGIATVLFAVTQDSTIWWSTPFLSTVFNPPGMLSPSFPGAYADPLAGADITVGIGSVLMSNLVEEDEQSLAGALFQTSLQIASTVGITVASLTQSEIAEKHGLLKGVQDSFWLMSGFCWLSAILAIVTLRGVGLAKDVGKKE</sequence>
<organism evidence="9 10">
    <name type="scientific">Cryptococcus amylolentus CBS 6039</name>
    <dbReference type="NCBI Taxonomy" id="1295533"/>
    <lineage>
        <taxon>Eukaryota</taxon>
        <taxon>Fungi</taxon>
        <taxon>Dikarya</taxon>
        <taxon>Basidiomycota</taxon>
        <taxon>Agaricomycotina</taxon>
        <taxon>Tremellomycetes</taxon>
        <taxon>Tremellales</taxon>
        <taxon>Cryptococcaceae</taxon>
        <taxon>Cryptococcus</taxon>
    </lineage>
</organism>
<keyword evidence="2" id="KW-0813">Transport</keyword>
<dbReference type="Gene3D" id="1.20.1250.20">
    <property type="entry name" value="MFS general substrate transporter like domains"/>
    <property type="match status" value="1"/>
</dbReference>
<dbReference type="GO" id="GO:0016020">
    <property type="term" value="C:membrane"/>
    <property type="evidence" value="ECO:0007669"/>
    <property type="project" value="UniProtKB-SubCell"/>
</dbReference>
<feature type="transmembrane region" description="Helical" evidence="7">
    <location>
        <begin position="132"/>
        <end position="150"/>
    </location>
</feature>
<proteinExistence type="predicted"/>
<feature type="transmembrane region" description="Helical" evidence="7">
    <location>
        <begin position="405"/>
        <end position="423"/>
    </location>
</feature>
<feature type="domain" description="Major facilitator superfamily (MFS) profile" evidence="8">
    <location>
        <begin position="90"/>
        <end position="571"/>
    </location>
</feature>
<dbReference type="RefSeq" id="XP_018998864.1">
    <property type="nucleotide sequence ID" value="XM_019134159.1"/>
</dbReference>
<feature type="transmembrane region" description="Helical" evidence="7">
    <location>
        <begin position="253"/>
        <end position="275"/>
    </location>
</feature>
<feature type="transmembrane region" description="Helical" evidence="7">
    <location>
        <begin position="287"/>
        <end position="308"/>
    </location>
</feature>
<dbReference type="PROSITE" id="PS50850">
    <property type="entry name" value="MFS"/>
    <property type="match status" value="1"/>
</dbReference>
<feature type="transmembrane region" description="Helical" evidence="7">
    <location>
        <begin position="222"/>
        <end position="247"/>
    </location>
</feature>